<accession>A0ABT1E2N2</accession>
<dbReference type="InterPro" id="IPR019051">
    <property type="entry name" value="Trp_biosyn_TM_oprn/chp"/>
</dbReference>
<sequence length="182" mass="18507">MNRRPYLLSLLACLAGAGLAAYGATRTWSVQVTPRPGLSDLRTVETGADVAPWLIGLALVGLAGTGALLATHGWLRRALGGLLILAGLGVAVAAIAGRAGLDTGEAGAGGTVWPVACAFGGAIIASGGLTAARQGHRWPRMSARYDRKPPAPPAEVPAGVNTKPIDNRAAWDSLDRGDDPTD</sequence>
<evidence type="ECO:0000313" key="4">
    <source>
        <dbReference type="EMBL" id="MCO8277379.1"/>
    </source>
</evidence>
<name>A0ABT1E2N2_9ACTN</name>
<keyword evidence="3" id="KW-0732">Signal</keyword>
<keyword evidence="2" id="KW-0472">Membrane</keyword>
<gene>
    <name evidence="4" type="ORF">M1L60_43060</name>
</gene>
<feature type="transmembrane region" description="Helical" evidence="2">
    <location>
        <begin position="53"/>
        <end position="75"/>
    </location>
</feature>
<feature type="region of interest" description="Disordered" evidence="1">
    <location>
        <begin position="142"/>
        <end position="182"/>
    </location>
</feature>
<dbReference type="Proteomes" id="UP001523369">
    <property type="component" value="Unassembled WGS sequence"/>
</dbReference>
<evidence type="ECO:0000256" key="1">
    <source>
        <dbReference type="SAM" id="MobiDB-lite"/>
    </source>
</evidence>
<dbReference type="Pfam" id="PF09534">
    <property type="entry name" value="Trp_oprn_chp"/>
    <property type="match status" value="1"/>
</dbReference>
<dbReference type="EMBL" id="JAMYJR010000057">
    <property type="protein sequence ID" value="MCO8277379.1"/>
    <property type="molecule type" value="Genomic_DNA"/>
</dbReference>
<comment type="caution">
    <text evidence="4">The sequence shown here is derived from an EMBL/GenBank/DDBJ whole genome shotgun (WGS) entry which is preliminary data.</text>
</comment>
<feature type="transmembrane region" description="Helical" evidence="2">
    <location>
        <begin position="113"/>
        <end position="132"/>
    </location>
</feature>
<feature type="signal peptide" evidence="3">
    <location>
        <begin position="1"/>
        <end position="20"/>
    </location>
</feature>
<dbReference type="RefSeq" id="WP_253243394.1">
    <property type="nucleotide sequence ID" value="NZ_JAMYJR010000057.1"/>
</dbReference>
<protein>
    <submittedName>
        <fullName evidence="4">Trp biosynthesis-associated membrane protein</fullName>
    </submittedName>
</protein>
<keyword evidence="5" id="KW-1185">Reference proteome</keyword>
<evidence type="ECO:0000313" key="5">
    <source>
        <dbReference type="Proteomes" id="UP001523369"/>
    </source>
</evidence>
<feature type="transmembrane region" description="Helical" evidence="2">
    <location>
        <begin position="82"/>
        <end position="101"/>
    </location>
</feature>
<organism evidence="4 5">
    <name type="scientific">Paractinoplanes aksuensis</name>
    <dbReference type="NCBI Taxonomy" id="2939490"/>
    <lineage>
        <taxon>Bacteria</taxon>
        <taxon>Bacillati</taxon>
        <taxon>Actinomycetota</taxon>
        <taxon>Actinomycetes</taxon>
        <taxon>Micromonosporales</taxon>
        <taxon>Micromonosporaceae</taxon>
        <taxon>Paractinoplanes</taxon>
    </lineage>
</organism>
<evidence type="ECO:0000256" key="3">
    <source>
        <dbReference type="SAM" id="SignalP"/>
    </source>
</evidence>
<keyword evidence="2" id="KW-0812">Transmembrane</keyword>
<evidence type="ECO:0000256" key="2">
    <source>
        <dbReference type="SAM" id="Phobius"/>
    </source>
</evidence>
<reference evidence="4 5" key="1">
    <citation type="submission" date="2022-06" db="EMBL/GenBank/DDBJ databases">
        <title>New Species of the Genus Actinoplanes, ActinopZanes ferrugineus.</title>
        <authorList>
            <person name="Ding P."/>
        </authorList>
    </citation>
    <scope>NUCLEOTIDE SEQUENCE [LARGE SCALE GENOMIC DNA]</scope>
    <source>
        <strain evidence="4 5">TRM88003</strain>
    </source>
</reference>
<feature type="compositionally biased region" description="Basic and acidic residues" evidence="1">
    <location>
        <begin position="173"/>
        <end position="182"/>
    </location>
</feature>
<proteinExistence type="predicted"/>
<feature type="chain" id="PRO_5045052971" evidence="3">
    <location>
        <begin position="21"/>
        <end position="182"/>
    </location>
</feature>
<keyword evidence="2" id="KW-1133">Transmembrane helix</keyword>